<evidence type="ECO:0000259" key="1">
    <source>
        <dbReference type="Pfam" id="PF00534"/>
    </source>
</evidence>
<dbReference type="Pfam" id="PF13439">
    <property type="entry name" value="Glyco_transf_4"/>
    <property type="match status" value="1"/>
</dbReference>
<name>A0A7V3N5R9_UNCC3</name>
<accession>A0A7V3N5R9</accession>
<comment type="caution">
    <text evidence="3">The sequence shown here is derived from an EMBL/GenBank/DDBJ whole genome shotgun (WGS) entry which is preliminary data.</text>
</comment>
<proteinExistence type="predicted"/>
<dbReference type="InterPro" id="IPR028098">
    <property type="entry name" value="Glyco_trans_4-like_N"/>
</dbReference>
<feature type="domain" description="Glycosyl transferase family 1" evidence="1">
    <location>
        <begin position="211"/>
        <end position="376"/>
    </location>
</feature>
<dbReference type="GO" id="GO:0016757">
    <property type="term" value="F:glycosyltransferase activity"/>
    <property type="evidence" value="ECO:0007669"/>
    <property type="project" value="InterPro"/>
</dbReference>
<dbReference type="Gene3D" id="3.40.50.2000">
    <property type="entry name" value="Glycogen Phosphorylase B"/>
    <property type="match status" value="2"/>
</dbReference>
<dbReference type="PANTHER" id="PTHR12526">
    <property type="entry name" value="GLYCOSYLTRANSFERASE"/>
    <property type="match status" value="1"/>
</dbReference>
<protein>
    <submittedName>
        <fullName evidence="3">Glycosyltransferase family 4 protein</fullName>
    </submittedName>
</protein>
<dbReference type="SUPFAM" id="SSF53756">
    <property type="entry name" value="UDP-Glycosyltransferase/glycogen phosphorylase"/>
    <property type="match status" value="1"/>
</dbReference>
<evidence type="ECO:0000259" key="2">
    <source>
        <dbReference type="Pfam" id="PF13439"/>
    </source>
</evidence>
<evidence type="ECO:0000313" key="3">
    <source>
        <dbReference type="EMBL" id="HFZ09162.1"/>
    </source>
</evidence>
<gene>
    <name evidence="3" type="ORF">ENV41_03405</name>
</gene>
<dbReference type="InterPro" id="IPR001296">
    <property type="entry name" value="Glyco_trans_1"/>
</dbReference>
<organism evidence="3">
    <name type="scientific">candidate division CPR3 bacterium</name>
    <dbReference type="NCBI Taxonomy" id="2268181"/>
    <lineage>
        <taxon>Bacteria</taxon>
        <taxon>Bacteria division CPR3</taxon>
    </lineage>
</organism>
<dbReference type="PANTHER" id="PTHR12526:SF634">
    <property type="entry name" value="BLL3361 PROTEIN"/>
    <property type="match status" value="1"/>
</dbReference>
<dbReference type="EMBL" id="DTGG01000110">
    <property type="protein sequence ID" value="HFZ09162.1"/>
    <property type="molecule type" value="Genomic_DNA"/>
</dbReference>
<sequence>MNLIKKHLVVISPHFKLFIKDQIVAISRFFDKTTVLIPQPYFPRAFLNIHFFEKRFLFIKSAAESCNEAKFYDHVHVICPKFFTLPVEVMRRRDPLLVARSSIKMLNRNDVEFSLIHAHRLDIGFTGAKLKDVYNKPLIVTCHGSDVYDFPFRNHFCYAVAKYTLSRVDHVIAVCRSDAEKLLSLGLSSRKLSIIPNGFNHNFFKPIPQQLARKRLGLPLNKKMILSVGTLHEVKGFEYLIDAIHMISKVRDDTITVIVGSGPLERKLREKIEKLDLKQRVSLIGWEPHNNIPLWMNASDIFVLPSLNEGFPTVIPEVMACGKPVIGTRVGGIPGAILNDEVGFLVNPKDPEMLAQAIIEALNRRWDTEKILKNAEEYSLKKIIKKILQVYVHVTNQYV</sequence>
<dbReference type="Pfam" id="PF00534">
    <property type="entry name" value="Glycos_transf_1"/>
    <property type="match status" value="1"/>
</dbReference>
<feature type="domain" description="Glycosyltransferase subfamily 4-like N-terminal" evidence="2">
    <location>
        <begin position="76"/>
        <end position="201"/>
    </location>
</feature>
<dbReference type="AlphaFoldDB" id="A0A7V3N5R9"/>
<reference evidence="3" key="1">
    <citation type="journal article" date="2020" name="mSystems">
        <title>Genome- and Community-Level Interaction Insights into Carbon Utilization and Element Cycling Functions of Hydrothermarchaeota in Hydrothermal Sediment.</title>
        <authorList>
            <person name="Zhou Z."/>
            <person name="Liu Y."/>
            <person name="Xu W."/>
            <person name="Pan J."/>
            <person name="Luo Z.H."/>
            <person name="Li M."/>
        </authorList>
    </citation>
    <scope>NUCLEOTIDE SEQUENCE [LARGE SCALE GENOMIC DNA]</scope>
    <source>
        <strain evidence="3">SpSt-757</strain>
    </source>
</reference>
<keyword evidence="3" id="KW-0808">Transferase</keyword>